<dbReference type="InterPro" id="IPR050736">
    <property type="entry name" value="Sensor_HK_Regulatory"/>
</dbReference>
<evidence type="ECO:0000256" key="1">
    <source>
        <dbReference type="ARBA" id="ARBA00000085"/>
    </source>
</evidence>
<dbReference type="Pfam" id="PF00512">
    <property type="entry name" value="HisKA"/>
    <property type="match status" value="1"/>
</dbReference>
<dbReference type="Proteomes" id="UP000191931">
    <property type="component" value="Unassembled WGS sequence"/>
</dbReference>
<comment type="catalytic activity">
    <reaction evidence="1">
        <text>ATP + protein L-histidine = ADP + protein N-phospho-L-histidine.</text>
        <dbReference type="EC" id="2.7.13.3"/>
    </reaction>
</comment>
<feature type="transmembrane region" description="Helical" evidence="8">
    <location>
        <begin position="574"/>
        <end position="597"/>
    </location>
</feature>
<name>A0A1W1H6T5_9BACT</name>
<keyword evidence="4 10" id="KW-0808">Transferase</keyword>
<evidence type="ECO:0000256" key="4">
    <source>
        <dbReference type="ARBA" id="ARBA00022679"/>
    </source>
</evidence>
<dbReference type="InterPro" id="IPR001638">
    <property type="entry name" value="Solute-binding_3/MltF_N"/>
</dbReference>
<dbReference type="InterPro" id="IPR003594">
    <property type="entry name" value="HATPase_dom"/>
</dbReference>
<dbReference type="SMART" id="SM00388">
    <property type="entry name" value="HisKA"/>
    <property type="match status" value="1"/>
</dbReference>
<dbReference type="PANTHER" id="PTHR43711:SF31">
    <property type="entry name" value="HISTIDINE KINASE"/>
    <property type="match status" value="1"/>
</dbReference>
<evidence type="ECO:0000313" key="10">
    <source>
        <dbReference type="EMBL" id="SLM28183.1"/>
    </source>
</evidence>
<dbReference type="OrthoDB" id="177675at2"/>
<evidence type="ECO:0000256" key="7">
    <source>
        <dbReference type="SAM" id="Coils"/>
    </source>
</evidence>
<dbReference type="PANTHER" id="PTHR43711">
    <property type="entry name" value="TWO-COMPONENT HISTIDINE KINASE"/>
    <property type="match status" value="1"/>
</dbReference>
<dbReference type="Pfam" id="PF02518">
    <property type="entry name" value="HATPase_c"/>
    <property type="match status" value="1"/>
</dbReference>
<keyword evidence="3" id="KW-0597">Phosphoprotein</keyword>
<dbReference type="InterPro" id="IPR004358">
    <property type="entry name" value="Sig_transdc_His_kin-like_C"/>
</dbReference>
<evidence type="ECO:0000256" key="8">
    <source>
        <dbReference type="SAM" id="Phobius"/>
    </source>
</evidence>
<dbReference type="Gene3D" id="1.10.287.130">
    <property type="match status" value="1"/>
</dbReference>
<dbReference type="GO" id="GO:0000155">
    <property type="term" value="F:phosphorelay sensor kinase activity"/>
    <property type="evidence" value="ECO:0007669"/>
    <property type="project" value="InterPro"/>
</dbReference>
<dbReference type="Gene3D" id="3.40.190.10">
    <property type="entry name" value="Periplasmic binding protein-like II"/>
    <property type="match status" value="4"/>
</dbReference>
<dbReference type="Gene3D" id="3.30.565.10">
    <property type="entry name" value="Histidine kinase-like ATPase, C-terminal domain"/>
    <property type="match status" value="1"/>
</dbReference>
<feature type="transmembrane region" description="Helical" evidence="8">
    <location>
        <begin position="49"/>
        <end position="68"/>
    </location>
</feature>
<dbReference type="SUPFAM" id="SSF55874">
    <property type="entry name" value="ATPase domain of HSP90 chaperone/DNA topoisomerase II/histidine kinase"/>
    <property type="match status" value="1"/>
</dbReference>
<evidence type="ECO:0000259" key="9">
    <source>
        <dbReference type="PROSITE" id="PS50109"/>
    </source>
</evidence>
<organism evidence="10 11">
    <name type="scientific">Desulfamplus magnetovallimortis</name>
    <dbReference type="NCBI Taxonomy" id="1246637"/>
    <lineage>
        <taxon>Bacteria</taxon>
        <taxon>Pseudomonadati</taxon>
        <taxon>Thermodesulfobacteriota</taxon>
        <taxon>Desulfobacteria</taxon>
        <taxon>Desulfobacterales</taxon>
        <taxon>Desulfobacteraceae</taxon>
        <taxon>Desulfamplus</taxon>
    </lineage>
</organism>
<dbReference type="CDD" id="cd16922">
    <property type="entry name" value="HATPase_EvgS-ArcB-TorS-like"/>
    <property type="match status" value="1"/>
</dbReference>
<feature type="domain" description="Histidine kinase" evidence="9">
    <location>
        <begin position="633"/>
        <end position="851"/>
    </location>
</feature>
<dbReference type="SMART" id="SM00387">
    <property type="entry name" value="HATPase_c"/>
    <property type="match status" value="1"/>
</dbReference>
<dbReference type="InterPro" id="IPR003661">
    <property type="entry name" value="HisK_dim/P_dom"/>
</dbReference>
<keyword evidence="8" id="KW-0472">Membrane</keyword>
<reference evidence="10 11" key="1">
    <citation type="submission" date="2017-03" db="EMBL/GenBank/DDBJ databases">
        <authorList>
            <person name="Afonso C.L."/>
            <person name="Miller P.J."/>
            <person name="Scott M.A."/>
            <person name="Spackman E."/>
            <person name="Goraichik I."/>
            <person name="Dimitrov K.M."/>
            <person name="Suarez D.L."/>
            <person name="Swayne D.E."/>
        </authorList>
    </citation>
    <scope>NUCLEOTIDE SEQUENCE [LARGE SCALE GENOMIC DNA]</scope>
    <source>
        <strain evidence="10">PRJEB14757</strain>
    </source>
</reference>
<protein>
    <recommendedName>
        <fullName evidence="2">histidine kinase</fullName>
        <ecNumber evidence="2">2.7.13.3</ecNumber>
    </recommendedName>
</protein>
<evidence type="ECO:0000256" key="3">
    <source>
        <dbReference type="ARBA" id="ARBA00022553"/>
    </source>
</evidence>
<keyword evidence="5 10" id="KW-0418">Kinase</keyword>
<dbReference type="InterPro" id="IPR005467">
    <property type="entry name" value="His_kinase_dom"/>
</dbReference>
<dbReference type="EMBL" id="FWEV01000032">
    <property type="protein sequence ID" value="SLM28183.1"/>
    <property type="molecule type" value="Genomic_DNA"/>
</dbReference>
<dbReference type="InterPro" id="IPR036890">
    <property type="entry name" value="HATPase_C_sf"/>
</dbReference>
<evidence type="ECO:0000256" key="5">
    <source>
        <dbReference type="ARBA" id="ARBA00022777"/>
    </source>
</evidence>
<keyword evidence="11" id="KW-1185">Reference proteome</keyword>
<keyword evidence="6" id="KW-0902">Two-component regulatory system</keyword>
<sequence>MQIEHLNYFDLFPYIFFHGNQAPIAYGKGCHLIFPLPNRKTNGKIRQNLSLFSFFIFTLFFLSLIMPYSSLALADQSIKSPLTIRVGAYENRPKIYSENSGNIVGLFPDVLNYIAQKEGWKLGYIHGSWSECLDMLEKNDIDIMVDVAFSEERAERYSFNHETFLVNWATVYTNDRVTTESLIDLNGKRVAVMKGSIHTEGDGGIKKLAHNFDVDCKFIEVEDYKDVFELLSADQADAGIVNRIFGSLFAEEYGLVKTSIIFNPRHLKFAFPKESPLASTLISKIDHHLYKLKKDPGSIYNKAIYVYLSGLPRELIFSEPQIYHSDKSVVLTSEEKAWIRNHPVIRIGIDPEFAPFEYLDPNGSYSGIASDYLTILTQRVGLEFEVTENISWKDAVEKAQHKEIDLLPCVAITQERKAFLKFSRPYISFHRAIITRTDSPFLTGIDDIENMEVAVQRNSSHEGYLRENTKIQPLLYDTLQKSLLAVSNGQAQAFVGNIASSTYWIRKLNLTNLKVAAPVSQDTQTLHIAIRNDWPELLGIVNKALASIEPEEENAIRNRWINIEYKPGIAPRIIWRYAMQIGAGALIILFVILIWNYKLQKEIQKRIEIDEKLNEANKELKKLDQLKSMFIASMSHELRTPLNSIIGFTGVIVQGMTGPLNDKQKDHLTRVYNSAKHLLSLITDVIDISKIEAGRIDIYPEDIILSEIVDEAVINIEPQLKAKKLELVLSVPEELKLHTDRKRLLQCIINYMSNAVKFTEAGRITLTSRMCGQNVEILVSDTGIGISKENQPKLFEAFERLDSRLKIKAGGTGLGLYLTKKLATEILGGEIIFRSEEGRGSTFGLLIPSKLVSMDNKTEQAEKDNP</sequence>
<dbReference type="PROSITE" id="PS50109">
    <property type="entry name" value="HIS_KIN"/>
    <property type="match status" value="1"/>
</dbReference>
<gene>
    <name evidence="10" type="ORF">MTBBW1_1270033</name>
</gene>
<proteinExistence type="predicted"/>
<evidence type="ECO:0000256" key="6">
    <source>
        <dbReference type="ARBA" id="ARBA00023012"/>
    </source>
</evidence>
<dbReference type="RefSeq" id="WP_080804534.1">
    <property type="nucleotide sequence ID" value="NZ_LT828547.1"/>
</dbReference>
<keyword evidence="8" id="KW-1133">Transmembrane helix</keyword>
<dbReference type="SMART" id="SM00062">
    <property type="entry name" value="PBPb"/>
    <property type="match status" value="2"/>
</dbReference>
<dbReference type="STRING" id="1246637.MTBBW1_1270033"/>
<evidence type="ECO:0000313" key="11">
    <source>
        <dbReference type="Proteomes" id="UP000191931"/>
    </source>
</evidence>
<dbReference type="PRINTS" id="PR00344">
    <property type="entry name" value="BCTRLSENSOR"/>
</dbReference>
<dbReference type="AlphaFoldDB" id="A0A1W1H6T5"/>
<accession>A0A1W1H6T5</accession>
<dbReference type="SUPFAM" id="SSF47384">
    <property type="entry name" value="Homodimeric domain of signal transducing histidine kinase"/>
    <property type="match status" value="1"/>
</dbReference>
<evidence type="ECO:0000256" key="2">
    <source>
        <dbReference type="ARBA" id="ARBA00012438"/>
    </source>
</evidence>
<dbReference type="SUPFAM" id="SSF53850">
    <property type="entry name" value="Periplasmic binding protein-like II"/>
    <property type="match status" value="2"/>
</dbReference>
<dbReference type="EC" id="2.7.13.3" evidence="2"/>
<dbReference type="CDD" id="cd00082">
    <property type="entry name" value="HisKA"/>
    <property type="match status" value="1"/>
</dbReference>
<feature type="coiled-coil region" evidence="7">
    <location>
        <begin position="599"/>
        <end position="629"/>
    </location>
</feature>
<keyword evidence="8" id="KW-0812">Transmembrane</keyword>
<dbReference type="InterPro" id="IPR036097">
    <property type="entry name" value="HisK_dim/P_sf"/>
</dbReference>
<dbReference type="CDD" id="cd01007">
    <property type="entry name" value="PBP2_BvgS_HisK_like"/>
    <property type="match status" value="1"/>
</dbReference>
<dbReference type="Pfam" id="PF00497">
    <property type="entry name" value="SBP_bac_3"/>
    <property type="match status" value="2"/>
</dbReference>
<keyword evidence="7" id="KW-0175">Coiled coil</keyword>